<dbReference type="PANTHER" id="PTHR37381:SF1">
    <property type="entry name" value="PENTATRICOPEPTIDE REPEAT (PPR) SUPERFAMILY PROTEIN"/>
    <property type="match status" value="1"/>
</dbReference>
<name>A0A8J6CN86_9ROSI</name>
<evidence type="ECO:0000313" key="1">
    <source>
        <dbReference type="EMBL" id="KAG8476465.1"/>
    </source>
</evidence>
<dbReference type="OrthoDB" id="2017681at2759"/>
<keyword evidence="2" id="KW-1185">Reference proteome</keyword>
<comment type="caution">
    <text evidence="1">The sequence shown here is derived from an EMBL/GenBank/DDBJ whole genome shotgun (WGS) entry which is preliminary data.</text>
</comment>
<dbReference type="Gene3D" id="1.25.40.10">
    <property type="entry name" value="Tetratricopeptide repeat domain"/>
    <property type="match status" value="1"/>
</dbReference>
<accession>A0A8J6CN86</accession>
<evidence type="ECO:0000313" key="2">
    <source>
        <dbReference type="Proteomes" id="UP000701853"/>
    </source>
</evidence>
<organism evidence="1 2">
    <name type="scientific">Gossypium anomalum</name>
    <dbReference type="NCBI Taxonomy" id="47600"/>
    <lineage>
        <taxon>Eukaryota</taxon>
        <taxon>Viridiplantae</taxon>
        <taxon>Streptophyta</taxon>
        <taxon>Embryophyta</taxon>
        <taxon>Tracheophyta</taxon>
        <taxon>Spermatophyta</taxon>
        <taxon>Magnoliopsida</taxon>
        <taxon>eudicotyledons</taxon>
        <taxon>Gunneridae</taxon>
        <taxon>Pentapetalae</taxon>
        <taxon>rosids</taxon>
        <taxon>malvids</taxon>
        <taxon>Malvales</taxon>
        <taxon>Malvaceae</taxon>
        <taxon>Malvoideae</taxon>
        <taxon>Gossypium</taxon>
    </lineage>
</organism>
<dbReference type="AlphaFoldDB" id="A0A8J6CN86"/>
<gene>
    <name evidence="1" type="ORF">CXB51_033384</name>
</gene>
<proteinExistence type="predicted"/>
<dbReference type="Proteomes" id="UP000701853">
    <property type="component" value="Chromosome 12"/>
</dbReference>
<evidence type="ECO:0008006" key="3">
    <source>
        <dbReference type="Google" id="ProtNLM"/>
    </source>
</evidence>
<dbReference type="InterPro" id="IPR011990">
    <property type="entry name" value="TPR-like_helical_dom_sf"/>
</dbReference>
<sequence length="608" mass="67019">MSLSLASSPWLSRFSPPNTKFPDYYSPNNFTLFSLLLRSNPLSSLKTNGPFKLKASLNETQSNGVVKEEETFGLDEALLSRVSATKDADEALEMIAQSQSESGEQQSGGIVSVSDCRLIINAALDRNNADLALSVFYAMRSSFDTGVSENRPLVDRWKWSRPDVGIYTTLVLGLATLLRVSDALKMIDDICRVGVSPGEEVPFGKVVRCPICSIAVGVAQPQLGIQIVCCAKCRYKYELVSGNIISVDSEEISMEIPAWKRGLKSLQILKQRVPAAVHSILVQTPSGVARTHRFATETVELPAQEGERVTIACAAPSNVYREVGPFKFSPKAPNFYPGEPMCLTNHKDGRESQLLRAPAKDGNTSILKPQFVIPLLTVLAAGDAASGVIDPSLPQFLSVAAVGSLAVGATLNAVIFPQLNLLPQRSVETTAIKQQLLSQYDVLQSRIRDLKEAAEKEVWMLARMCQLENKIFAVGEPSYRYLIFSTVEQRFFVIFFSARRSRIKRVREGLENSLRGRIELIDSFARISSMIEIEVEMDSDVLAAEAASNAVSTKSICIVSAFSKHMYMSFDFQLMSSDMFIQKWKLQAEANDEAERLLSSQSIPTEQI</sequence>
<dbReference type="EMBL" id="JAHUZN010000012">
    <property type="protein sequence ID" value="KAG8476465.1"/>
    <property type="molecule type" value="Genomic_DNA"/>
</dbReference>
<reference evidence="1 2" key="1">
    <citation type="journal article" date="2021" name="bioRxiv">
        <title>The Gossypium anomalum genome as a resource for cotton improvement and evolutionary analysis of hybrid incompatibility.</title>
        <authorList>
            <person name="Grover C.E."/>
            <person name="Yuan D."/>
            <person name="Arick M.A."/>
            <person name="Miller E.R."/>
            <person name="Hu G."/>
            <person name="Peterson D.G."/>
            <person name="Wendel J.F."/>
            <person name="Udall J.A."/>
        </authorList>
    </citation>
    <scope>NUCLEOTIDE SEQUENCE [LARGE SCALE GENOMIC DNA]</scope>
    <source>
        <strain evidence="1">JFW-Udall</strain>
        <tissue evidence="1">Leaf</tissue>
    </source>
</reference>
<dbReference type="PANTHER" id="PTHR37381">
    <property type="entry name" value="PENTATRICOPEPTIDE REPEAT (PPR) SUPERFAMILY PROTEIN"/>
    <property type="match status" value="1"/>
</dbReference>
<protein>
    <recommendedName>
        <fullName evidence="3">Pentatricopeptide repeat-containing protein</fullName>
    </recommendedName>
</protein>